<dbReference type="InterPro" id="IPR001554">
    <property type="entry name" value="Glyco_hydro_14"/>
</dbReference>
<keyword evidence="5" id="KW-0326">Glycosidase</keyword>
<reference evidence="8" key="1">
    <citation type="submission" date="2015-04" db="UniProtKB">
        <authorList>
            <consortium name="EnsemblPlants"/>
        </authorList>
    </citation>
    <scope>IDENTIFICATION</scope>
</reference>
<dbReference type="SUPFAM" id="SSF51445">
    <property type="entry name" value="(Trans)glycosidases"/>
    <property type="match status" value="1"/>
</dbReference>
<keyword evidence="9" id="KW-1185">Reference proteome</keyword>
<evidence type="ECO:0000256" key="1">
    <source>
        <dbReference type="ARBA" id="ARBA00005652"/>
    </source>
</evidence>
<dbReference type="Proteomes" id="UP000008021">
    <property type="component" value="Chromosome 2"/>
</dbReference>
<keyword evidence="2 5" id="KW-0119">Carbohydrate metabolism</keyword>
<sequence length="800" mass="88676">MLSGLRQHGNFPLPARADMNDVLAALARAAGWTVHPDGTTFRASSQPLHTPTPQLPGIFHVNSVETPSFTSVLNSYAIGTPLDSQASMLQTDDSLSPSSLDSVVVAEQSIKNEKYGNSDSVSSLNCLENHQQVELEVVLPPPLAALLVCGSTVVQLMGGSMAGSADGHPEEEQRERSGDGRVGACAGAAAGAEPVPAAIHSSSSHVVSAVVAALGSLTRASAALAGDYTRTPYIPVYASLPMGIINSHCQLIDPEGIRAELMHLKSLNVDGVIVDCWWGIVEAWIPHKYEWSGYRDLFGIIKEFKLKVQVVLSFHGSGETGSGGVSLPKWVMEIAQENQDVFFTDREGRRNMECLSWGIDKERVLRGRTGIEAYFDFMRSFHMEFRNLTEEGLISAIEIGLGVSGELKYPSCPERMGWRYPGIGEFQCYDRYMQKNLRQAALSRGHLFWARGPDNAGYYNSRPHETGFFCDGGDYDSYYGRFFLNWYSGILIDHVDQVLSLATLAFDGVETVVKIPSIYWWYRTASHAAELTAGFYNPTNRDGYSPVFRMLKKHSVILKFVCYGPEFTIQENNEAFADPEGLTWQVMNAAWDHGLSISVESALPCLDGEMYSQILDTAKPRNDPDRHHVSFFAYRQLPSFLLQRDVCFSELGNFVKCMHDGPLIKIVVRVRIITHQSRSSVLDVLMQRLTVLCIRGVSTYPIKIIRSRYLTTIIAERDRSPTEADSVRHGPTWLALAAAELAMARRAALDLGGARLRLLPPRPPPHRRRPPPPSLRFPPPKSTESQRRWDVDGTTTLIDP</sequence>
<feature type="region of interest" description="Disordered" evidence="6">
    <location>
        <begin position="756"/>
        <end position="800"/>
    </location>
</feature>
<feature type="region of interest" description="Disordered" evidence="6">
    <location>
        <begin position="160"/>
        <end position="182"/>
    </location>
</feature>
<evidence type="ECO:0000256" key="6">
    <source>
        <dbReference type="SAM" id="MobiDB-lite"/>
    </source>
</evidence>
<dbReference type="EC" id="3.2.1.2" evidence="5"/>
<evidence type="ECO:0000256" key="3">
    <source>
        <dbReference type="ARBA" id="ARBA00023326"/>
    </source>
</evidence>
<dbReference type="Pfam" id="PF05687">
    <property type="entry name" value="BES1_N"/>
    <property type="match status" value="1"/>
</dbReference>
<evidence type="ECO:0000256" key="4">
    <source>
        <dbReference type="PIRSR" id="PIRSR601554-1"/>
    </source>
</evidence>
<dbReference type="AlphaFoldDB" id="A0A0E0CEX1"/>
<feature type="compositionally biased region" description="Basic and acidic residues" evidence="6">
    <location>
        <begin position="167"/>
        <end position="179"/>
    </location>
</feature>
<feature type="domain" description="BES1/BZR1 plant transcription factor N-terminal" evidence="7">
    <location>
        <begin position="1"/>
        <end position="127"/>
    </location>
</feature>
<evidence type="ECO:0000313" key="9">
    <source>
        <dbReference type="Proteomes" id="UP000008021"/>
    </source>
</evidence>
<dbReference type="PRINTS" id="PR00750">
    <property type="entry name" value="BETAAMYLASE"/>
</dbReference>
<dbReference type="PANTHER" id="PTHR31352:SF8">
    <property type="entry name" value="BETA-AMYLASE 8"/>
    <property type="match status" value="1"/>
</dbReference>
<comment type="catalytic activity">
    <reaction evidence="5">
        <text>Hydrolysis of (1-&gt;4)-alpha-D-glucosidic linkages in polysaccharides so as to remove successive maltose units from the non-reducing ends of the chains.</text>
        <dbReference type="EC" id="3.2.1.2"/>
    </reaction>
</comment>
<keyword evidence="5" id="KW-0378">Hydrolase</keyword>
<dbReference type="EnsemblPlants" id="OMERI02G02950.2">
    <property type="protein sequence ID" value="OMERI02G02950.2"/>
    <property type="gene ID" value="OMERI02G02950"/>
</dbReference>
<dbReference type="GO" id="GO:0006355">
    <property type="term" value="P:regulation of DNA-templated transcription"/>
    <property type="evidence" value="ECO:0007669"/>
    <property type="project" value="UniProtKB-ARBA"/>
</dbReference>
<evidence type="ECO:0000256" key="5">
    <source>
        <dbReference type="RuleBase" id="RU000509"/>
    </source>
</evidence>
<reference evidence="8" key="2">
    <citation type="submission" date="2018-05" db="EMBL/GenBank/DDBJ databases">
        <title>OmerRS3 (Oryza meridionalis Reference Sequence Version 3).</title>
        <authorList>
            <person name="Zhang J."/>
            <person name="Kudrna D."/>
            <person name="Lee S."/>
            <person name="Talag J."/>
            <person name="Welchert J."/>
            <person name="Wing R.A."/>
        </authorList>
    </citation>
    <scope>NUCLEOTIDE SEQUENCE [LARGE SCALE GENOMIC DNA]</scope>
    <source>
        <strain evidence="8">cv. OR44</strain>
    </source>
</reference>
<dbReference type="Gramene" id="OMERI02G02950.2">
    <property type="protein sequence ID" value="OMERI02G02950.2"/>
    <property type="gene ID" value="OMERI02G02950"/>
</dbReference>
<organism evidence="8">
    <name type="scientific">Oryza meridionalis</name>
    <dbReference type="NCBI Taxonomy" id="40149"/>
    <lineage>
        <taxon>Eukaryota</taxon>
        <taxon>Viridiplantae</taxon>
        <taxon>Streptophyta</taxon>
        <taxon>Embryophyta</taxon>
        <taxon>Tracheophyta</taxon>
        <taxon>Spermatophyta</taxon>
        <taxon>Magnoliopsida</taxon>
        <taxon>Liliopsida</taxon>
        <taxon>Poales</taxon>
        <taxon>Poaceae</taxon>
        <taxon>BOP clade</taxon>
        <taxon>Oryzoideae</taxon>
        <taxon>Oryzeae</taxon>
        <taxon>Oryzinae</taxon>
        <taxon>Oryza</taxon>
    </lineage>
</organism>
<accession>A0A0E0CEX1</accession>
<dbReference type="InterPro" id="IPR017853">
    <property type="entry name" value="GH"/>
</dbReference>
<dbReference type="GO" id="GO:0000272">
    <property type="term" value="P:polysaccharide catabolic process"/>
    <property type="evidence" value="ECO:0007669"/>
    <property type="project" value="UniProtKB-KW"/>
</dbReference>
<keyword evidence="3 5" id="KW-0624">Polysaccharide degradation</keyword>
<dbReference type="GO" id="GO:0016161">
    <property type="term" value="F:beta-amylase activity"/>
    <property type="evidence" value="ECO:0007669"/>
    <property type="project" value="UniProtKB-EC"/>
</dbReference>
<feature type="active site" description="Proton donor" evidence="4">
    <location>
        <position position="406"/>
    </location>
</feature>
<feature type="active site" description="Proton acceptor" evidence="4">
    <location>
        <position position="600"/>
    </location>
</feature>
<proteinExistence type="inferred from homology"/>
<comment type="similarity">
    <text evidence="1 5">Belongs to the glycosyl hydrolase 14 family.</text>
</comment>
<evidence type="ECO:0000259" key="7">
    <source>
        <dbReference type="Pfam" id="PF05687"/>
    </source>
</evidence>
<dbReference type="Gene3D" id="3.20.20.80">
    <property type="entry name" value="Glycosidases"/>
    <property type="match status" value="1"/>
</dbReference>
<dbReference type="PANTHER" id="PTHR31352">
    <property type="entry name" value="BETA-AMYLASE 1, CHLOROPLASTIC"/>
    <property type="match status" value="1"/>
</dbReference>
<evidence type="ECO:0000256" key="2">
    <source>
        <dbReference type="ARBA" id="ARBA00023277"/>
    </source>
</evidence>
<dbReference type="Pfam" id="PF01373">
    <property type="entry name" value="Glyco_hydro_14"/>
    <property type="match status" value="1"/>
</dbReference>
<dbReference type="InterPro" id="IPR008540">
    <property type="entry name" value="BES1_N"/>
</dbReference>
<evidence type="ECO:0000313" key="8">
    <source>
        <dbReference type="EnsemblPlants" id="OMERI02G02950.2"/>
    </source>
</evidence>
<protein>
    <recommendedName>
        <fullName evidence="5">Beta-amylase</fullName>
        <ecNumber evidence="5">3.2.1.2</ecNumber>
    </recommendedName>
</protein>
<feature type="compositionally biased region" description="Pro residues" evidence="6">
    <location>
        <begin position="771"/>
        <end position="781"/>
    </location>
</feature>
<name>A0A0E0CEX1_9ORYZ</name>
<dbReference type="STRING" id="40149.A0A0E0CEX1"/>